<reference evidence="1" key="1">
    <citation type="submission" date="2015-06" db="EMBL/GenBank/DDBJ databases">
        <title>Study of bacteriocin encoding gene from lactic acid bacteria.</title>
        <authorList>
            <person name="Hejazi M.A."/>
            <person name="Alsadat Gholamzadeh M."/>
            <person name="Hosseinzadeh Gharaje N."/>
            <person name="Mohammadzadeh Jalali H."/>
            <person name="Lotfi H."/>
        </authorList>
    </citation>
    <scope>NUCLEOTIDE SEQUENCE</scope>
    <source>
        <strain evidence="1">ABRINW-BL1</strain>
    </source>
</reference>
<organism evidence="1">
    <name type="scientific">Lactiplantibacillus plantarum</name>
    <name type="common">Lactobacillus plantarum</name>
    <dbReference type="NCBI Taxonomy" id="1590"/>
    <lineage>
        <taxon>Bacteria</taxon>
        <taxon>Bacillati</taxon>
        <taxon>Bacillota</taxon>
        <taxon>Bacilli</taxon>
        <taxon>Lactobacillales</taxon>
        <taxon>Lactobacillaceae</taxon>
        <taxon>Lactiplantibacillus</taxon>
    </lineage>
</organism>
<evidence type="ECO:0000313" key="1">
    <source>
        <dbReference type="EMBL" id="ALN40255.1"/>
    </source>
</evidence>
<dbReference type="EMBL" id="KT028602">
    <property type="protein sequence ID" value="ALN40255.1"/>
    <property type="molecule type" value="Genomic_DNA"/>
</dbReference>
<dbReference type="RefSeq" id="WP_063845882.1">
    <property type="nucleotide sequence ID" value="NZ_CAXLKY010000011.1"/>
</dbReference>
<accession>A0A0S2C6J3</accession>
<proteinExistence type="predicted"/>
<dbReference type="AlphaFoldDB" id="A0A0S2C6J3"/>
<sequence>MLQFEKLQYSRLPQKKLAKISGGFNRVGYNFGKSVRHVVDAIGSVAGIRGILKSIR</sequence>
<protein>
    <submittedName>
        <fullName evidence="1">PlnE</fullName>
    </submittedName>
</protein>
<gene>
    <name evidence="1" type="primary">plnE</name>
</gene>
<name>A0A0S2C6J3_LACPN</name>
<dbReference type="PATRIC" id="fig|1590.214.peg.2015"/>